<evidence type="ECO:0000313" key="2">
    <source>
        <dbReference type="Proteomes" id="UP000600918"/>
    </source>
</evidence>
<keyword evidence="2" id="KW-1185">Reference proteome</keyword>
<dbReference type="AlphaFoldDB" id="A0A834NBT4"/>
<protein>
    <submittedName>
        <fullName evidence="1">Uncharacterized protein</fullName>
    </submittedName>
</protein>
<sequence>MFDCLTFPEKRNVPERISTCTQGSKVPQMLSQAVKGAICERRTGISVCWMKFADYNRGKQWETPEVALC</sequence>
<name>A0A834NBT4_VESPE</name>
<dbReference type="Proteomes" id="UP000600918">
    <property type="component" value="Unassembled WGS sequence"/>
</dbReference>
<reference evidence="1" key="1">
    <citation type="journal article" date="2020" name="G3 (Bethesda)">
        <title>High-Quality Assemblies for Three Invasive Social Wasps from the &lt;i&gt;Vespula&lt;/i&gt; Genus.</title>
        <authorList>
            <person name="Harrop T.W.R."/>
            <person name="Guhlin J."/>
            <person name="McLaughlin G.M."/>
            <person name="Permina E."/>
            <person name="Stockwell P."/>
            <person name="Gilligan J."/>
            <person name="Le Lec M.F."/>
            <person name="Gruber M.A.M."/>
            <person name="Quinn O."/>
            <person name="Lovegrove M."/>
            <person name="Duncan E.J."/>
            <person name="Remnant E.J."/>
            <person name="Van Eeckhoven J."/>
            <person name="Graham B."/>
            <person name="Knapp R.A."/>
            <person name="Langford K.W."/>
            <person name="Kronenberg Z."/>
            <person name="Press M.O."/>
            <person name="Eacker S.M."/>
            <person name="Wilson-Rankin E.E."/>
            <person name="Purcell J."/>
            <person name="Lester P.J."/>
            <person name="Dearden P.K."/>
        </authorList>
    </citation>
    <scope>NUCLEOTIDE SEQUENCE</scope>
    <source>
        <strain evidence="1">Volc-1</strain>
    </source>
</reference>
<comment type="caution">
    <text evidence="1">The sequence shown here is derived from an EMBL/GenBank/DDBJ whole genome shotgun (WGS) entry which is preliminary data.</text>
</comment>
<organism evidence="1 2">
    <name type="scientific">Vespula pensylvanica</name>
    <name type="common">Western yellow jacket</name>
    <name type="synonym">Wasp</name>
    <dbReference type="NCBI Taxonomy" id="30213"/>
    <lineage>
        <taxon>Eukaryota</taxon>
        <taxon>Metazoa</taxon>
        <taxon>Ecdysozoa</taxon>
        <taxon>Arthropoda</taxon>
        <taxon>Hexapoda</taxon>
        <taxon>Insecta</taxon>
        <taxon>Pterygota</taxon>
        <taxon>Neoptera</taxon>
        <taxon>Endopterygota</taxon>
        <taxon>Hymenoptera</taxon>
        <taxon>Apocrita</taxon>
        <taxon>Aculeata</taxon>
        <taxon>Vespoidea</taxon>
        <taxon>Vespidae</taxon>
        <taxon>Vespinae</taxon>
        <taxon>Vespula</taxon>
    </lineage>
</organism>
<gene>
    <name evidence="1" type="ORF">H0235_014929</name>
</gene>
<dbReference type="EMBL" id="JACSDY010000016">
    <property type="protein sequence ID" value="KAF7404235.1"/>
    <property type="molecule type" value="Genomic_DNA"/>
</dbReference>
<proteinExistence type="predicted"/>
<accession>A0A834NBT4</accession>
<evidence type="ECO:0000313" key="1">
    <source>
        <dbReference type="EMBL" id="KAF7404235.1"/>
    </source>
</evidence>